<dbReference type="Proteomes" id="UP001054889">
    <property type="component" value="Unassembled WGS sequence"/>
</dbReference>
<dbReference type="GO" id="GO:0006749">
    <property type="term" value="P:glutathione metabolic process"/>
    <property type="evidence" value="ECO:0007669"/>
    <property type="project" value="TreeGrafter"/>
</dbReference>
<sequence length="148" mass="16563">MESVAKVLLCLEEAGAKYELVPVDMAAREQKAPHHLARNVEVGAHQFHRPASAVVLECVFAPLLRRARDQAAVDENVAKLRTVLEVYDARLKGQNCRYLAGGDDVSLADLTHFSLDALPDGRHRMKHKGRKERDKKAQNRTSCDLRLV</sequence>
<dbReference type="AlphaFoldDB" id="A0AAV5FNL2"/>
<dbReference type="Pfam" id="PF00043">
    <property type="entry name" value="GST_C"/>
    <property type="match status" value="1"/>
</dbReference>
<keyword evidence="7" id="KW-1185">Reference proteome</keyword>
<reference evidence="6" key="1">
    <citation type="journal article" date="2018" name="DNA Res.">
        <title>Multiple hybrid de novo genome assembly of finger millet, an orphan allotetraploid crop.</title>
        <authorList>
            <person name="Hatakeyama M."/>
            <person name="Aluri S."/>
            <person name="Balachadran M.T."/>
            <person name="Sivarajan S.R."/>
            <person name="Patrignani A."/>
            <person name="Gruter S."/>
            <person name="Poveda L."/>
            <person name="Shimizu-Inatsugi R."/>
            <person name="Baeten J."/>
            <person name="Francoijs K.J."/>
            <person name="Nataraja K.N."/>
            <person name="Reddy Y.A.N."/>
            <person name="Phadnis S."/>
            <person name="Ravikumar R.L."/>
            <person name="Schlapbach R."/>
            <person name="Sreeman S.M."/>
            <person name="Shimizu K.K."/>
        </authorList>
    </citation>
    <scope>NUCLEOTIDE SEQUENCE</scope>
</reference>
<evidence type="ECO:0000259" key="5">
    <source>
        <dbReference type="Pfam" id="PF00043"/>
    </source>
</evidence>
<dbReference type="PANTHER" id="PTHR43900:SF17">
    <property type="entry name" value="GLUTATHIONE S-TRANSFERASE 4"/>
    <property type="match status" value="1"/>
</dbReference>
<evidence type="ECO:0000256" key="1">
    <source>
        <dbReference type="ARBA" id="ARBA00012452"/>
    </source>
</evidence>
<dbReference type="EC" id="2.5.1.18" evidence="1"/>
<protein>
    <recommendedName>
        <fullName evidence="1">glutathione transferase</fullName>
        <ecNumber evidence="1">2.5.1.18</ecNumber>
    </recommendedName>
</protein>
<gene>
    <name evidence="6" type="primary">gb24881</name>
    <name evidence="6" type="ORF">PR202_gb24881</name>
</gene>
<organism evidence="6 7">
    <name type="scientific">Eleusine coracana subsp. coracana</name>
    <dbReference type="NCBI Taxonomy" id="191504"/>
    <lineage>
        <taxon>Eukaryota</taxon>
        <taxon>Viridiplantae</taxon>
        <taxon>Streptophyta</taxon>
        <taxon>Embryophyta</taxon>
        <taxon>Tracheophyta</taxon>
        <taxon>Spermatophyta</taxon>
        <taxon>Magnoliopsida</taxon>
        <taxon>Liliopsida</taxon>
        <taxon>Poales</taxon>
        <taxon>Poaceae</taxon>
        <taxon>PACMAD clade</taxon>
        <taxon>Chloridoideae</taxon>
        <taxon>Cynodonteae</taxon>
        <taxon>Eleusininae</taxon>
        <taxon>Eleusine</taxon>
    </lineage>
</organism>
<feature type="region of interest" description="Disordered" evidence="4">
    <location>
        <begin position="120"/>
        <end position="141"/>
    </location>
</feature>
<feature type="domain" description="Glutathione S-transferase C-terminal" evidence="5">
    <location>
        <begin position="56"/>
        <end position="114"/>
    </location>
</feature>
<dbReference type="Gene3D" id="1.20.1050.10">
    <property type="match status" value="1"/>
</dbReference>
<accession>A0AAV5FNL2</accession>
<keyword evidence="2" id="KW-0808">Transferase</keyword>
<reference evidence="6" key="2">
    <citation type="submission" date="2021-12" db="EMBL/GenBank/DDBJ databases">
        <title>Resequencing data analysis of finger millet.</title>
        <authorList>
            <person name="Hatakeyama M."/>
            <person name="Aluri S."/>
            <person name="Balachadran M.T."/>
            <person name="Sivarajan S.R."/>
            <person name="Poveda L."/>
            <person name="Shimizu-Inatsugi R."/>
            <person name="Schlapbach R."/>
            <person name="Sreeman S.M."/>
            <person name="Shimizu K.K."/>
        </authorList>
    </citation>
    <scope>NUCLEOTIDE SEQUENCE</scope>
</reference>
<dbReference type="InterPro" id="IPR004046">
    <property type="entry name" value="GST_C"/>
</dbReference>
<dbReference type="GO" id="GO:0004364">
    <property type="term" value="F:glutathione transferase activity"/>
    <property type="evidence" value="ECO:0007669"/>
    <property type="project" value="UniProtKB-EC"/>
</dbReference>
<dbReference type="EMBL" id="BQKI01000088">
    <property type="protein sequence ID" value="GJN36055.1"/>
    <property type="molecule type" value="Genomic_DNA"/>
</dbReference>
<dbReference type="SUPFAM" id="SSF47616">
    <property type="entry name" value="GST C-terminal domain-like"/>
    <property type="match status" value="1"/>
</dbReference>
<evidence type="ECO:0000256" key="2">
    <source>
        <dbReference type="ARBA" id="ARBA00022679"/>
    </source>
</evidence>
<evidence type="ECO:0000313" key="7">
    <source>
        <dbReference type="Proteomes" id="UP001054889"/>
    </source>
</evidence>
<comment type="caution">
    <text evidence="6">The sequence shown here is derived from an EMBL/GenBank/DDBJ whole genome shotgun (WGS) entry which is preliminary data.</text>
</comment>
<proteinExistence type="predicted"/>
<dbReference type="GO" id="GO:0005737">
    <property type="term" value="C:cytoplasm"/>
    <property type="evidence" value="ECO:0007669"/>
    <property type="project" value="TreeGrafter"/>
</dbReference>
<name>A0AAV5FNL2_ELECO</name>
<dbReference type="PANTHER" id="PTHR43900">
    <property type="entry name" value="GLUTATHIONE S-TRANSFERASE RHO"/>
    <property type="match status" value="1"/>
</dbReference>
<dbReference type="GO" id="GO:0043295">
    <property type="term" value="F:glutathione binding"/>
    <property type="evidence" value="ECO:0007669"/>
    <property type="project" value="TreeGrafter"/>
</dbReference>
<dbReference type="InterPro" id="IPR036282">
    <property type="entry name" value="Glutathione-S-Trfase_C_sf"/>
</dbReference>
<evidence type="ECO:0000313" key="6">
    <source>
        <dbReference type="EMBL" id="GJN36055.1"/>
    </source>
</evidence>
<evidence type="ECO:0000256" key="3">
    <source>
        <dbReference type="ARBA" id="ARBA00047960"/>
    </source>
</evidence>
<comment type="catalytic activity">
    <reaction evidence="3">
        <text>RX + glutathione = an S-substituted glutathione + a halide anion + H(+)</text>
        <dbReference type="Rhea" id="RHEA:16437"/>
        <dbReference type="ChEBI" id="CHEBI:15378"/>
        <dbReference type="ChEBI" id="CHEBI:16042"/>
        <dbReference type="ChEBI" id="CHEBI:17792"/>
        <dbReference type="ChEBI" id="CHEBI:57925"/>
        <dbReference type="ChEBI" id="CHEBI:90779"/>
        <dbReference type="EC" id="2.5.1.18"/>
    </reaction>
</comment>
<evidence type="ECO:0000256" key="4">
    <source>
        <dbReference type="SAM" id="MobiDB-lite"/>
    </source>
</evidence>